<evidence type="ECO:0000256" key="1">
    <source>
        <dbReference type="ARBA" id="ARBA00001946"/>
    </source>
</evidence>
<name>Q9U1N4_CIOIN</name>
<dbReference type="KEGG" id="cin:445680"/>
<evidence type="ECO:0000256" key="6">
    <source>
        <dbReference type="ARBA" id="ARBA00022679"/>
    </source>
</evidence>
<comment type="similarity">
    <text evidence="2">Belongs to the protein prenyltransferase subunit alpha family.</text>
</comment>
<dbReference type="GO" id="GO:0004660">
    <property type="term" value="F:protein farnesyltransferase activity"/>
    <property type="evidence" value="ECO:0007669"/>
    <property type="project" value="UniProtKB-EC"/>
</dbReference>
<dbReference type="PROSITE" id="PS51147">
    <property type="entry name" value="PFTA"/>
    <property type="match status" value="2"/>
</dbReference>
<dbReference type="SUPFAM" id="SSF48439">
    <property type="entry name" value="Protein prenylyltransferase"/>
    <property type="match status" value="1"/>
</dbReference>
<evidence type="ECO:0000256" key="2">
    <source>
        <dbReference type="ARBA" id="ARBA00006734"/>
    </source>
</evidence>
<evidence type="ECO:0000256" key="8">
    <source>
        <dbReference type="ARBA" id="ARBA00022842"/>
    </source>
</evidence>
<evidence type="ECO:0000256" key="11">
    <source>
        <dbReference type="ARBA" id="ARBA00042436"/>
    </source>
</evidence>
<dbReference type="FunFam" id="1.25.40.120:FF:000032">
    <property type="entry name" value="Putative farnesyl protein transferase"/>
    <property type="match status" value="1"/>
</dbReference>
<dbReference type="OrthoDB" id="272289at2759"/>
<protein>
    <recommendedName>
        <fullName evidence="9">Protein farnesyltransferase/geranylgeranyltransferase type-1 subunit alpha</fullName>
        <ecNumber evidence="4">2.5.1.58</ecNumber>
        <ecNumber evidence="3">2.5.1.59</ecNumber>
    </recommendedName>
    <alternativeName>
        <fullName evidence="12">CAAX farnesyltransferase subunit alpha</fullName>
    </alternativeName>
    <alternativeName>
        <fullName evidence="11">FTase-alpha</fullName>
    </alternativeName>
    <alternativeName>
        <fullName evidence="10">Ras proteins prenyltransferase subunit alpha</fullName>
    </alternativeName>
    <alternativeName>
        <fullName evidence="13">Type I protein geranyl-geranyltransferase subunit alpha</fullName>
    </alternativeName>
</protein>
<keyword evidence="5" id="KW-0637">Prenyltransferase</keyword>
<keyword evidence="8" id="KW-0460">Magnesium</keyword>
<dbReference type="GeneID" id="445680"/>
<evidence type="ECO:0000256" key="10">
    <source>
        <dbReference type="ARBA" id="ARBA00041392"/>
    </source>
</evidence>
<evidence type="ECO:0000256" key="4">
    <source>
        <dbReference type="ARBA" id="ARBA00012702"/>
    </source>
</evidence>
<evidence type="ECO:0000256" key="3">
    <source>
        <dbReference type="ARBA" id="ARBA00012700"/>
    </source>
</evidence>
<evidence type="ECO:0000256" key="7">
    <source>
        <dbReference type="ARBA" id="ARBA00022737"/>
    </source>
</evidence>
<reference evidence="14" key="1">
    <citation type="submission" date="2000-01" db="EMBL/GenBank/DDBJ databases">
        <title>EST from the Urochordate Ciona intestinalis.</title>
        <authorList>
            <person name="Ievolella C."/>
            <person name="Valle G."/>
        </authorList>
    </citation>
    <scope>NUCLEOTIDE SEQUENCE</scope>
</reference>
<dbReference type="GO" id="GO:0004662">
    <property type="term" value="F:CAAX-protein geranylgeranyltransferase activity"/>
    <property type="evidence" value="ECO:0007669"/>
    <property type="project" value="UniProtKB-EC"/>
</dbReference>
<comment type="cofactor">
    <cofactor evidence="1">
        <name>Mg(2+)</name>
        <dbReference type="ChEBI" id="CHEBI:18420"/>
    </cofactor>
</comment>
<accession>Q9U1N4</accession>
<dbReference type="AlphaFoldDB" id="Q9U1N4"/>
<dbReference type="Pfam" id="PF01239">
    <property type="entry name" value="PPTA"/>
    <property type="match status" value="2"/>
</dbReference>
<keyword evidence="7" id="KW-0677">Repeat</keyword>
<evidence type="ECO:0000256" key="13">
    <source>
        <dbReference type="ARBA" id="ARBA00043219"/>
    </source>
</evidence>
<dbReference type="RefSeq" id="NP_001027670.1">
    <property type="nucleotide sequence ID" value="NM_001032498.1"/>
</dbReference>
<organism evidence="14">
    <name type="scientific">Ciona intestinalis</name>
    <name type="common">Transparent sea squirt</name>
    <name type="synonym">Ascidia intestinalis</name>
    <dbReference type="NCBI Taxonomy" id="7719"/>
    <lineage>
        <taxon>Eukaryota</taxon>
        <taxon>Metazoa</taxon>
        <taxon>Chordata</taxon>
        <taxon>Tunicata</taxon>
        <taxon>Ascidiacea</taxon>
        <taxon>Phlebobranchia</taxon>
        <taxon>Cionidae</taxon>
        <taxon>Ciona</taxon>
    </lineage>
</organism>
<dbReference type="Gene3D" id="1.25.40.120">
    <property type="entry name" value="Protein prenylyltransferase"/>
    <property type="match status" value="1"/>
</dbReference>
<dbReference type="EC" id="2.5.1.58" evidence="4"/>
<dbReference type="PANTHER" id="PTHR11129:SF1">
    <property type="entry name" value="PROTEIN FARNESYLTRANSFERASE_GERANYLGERANYLTRANSFERASE TYPE-1 SUBUNIT ALPHA"/>
    <property type="match status" value="1"/>
</dbReference>
<evidence type="ECO:0000256" key="5">
    <source>
        <dbReference type="ARBA" id="ARBA00022602"/>
    </source>
</evidence>
<evidence type="ECO:0000256" key="9">
    <source>
        <dbReference type="ARBA" id="ARBA00040965"/>
    </source>
</evidence>
<sequence length="128" mass="15212">MSSSSDEEEVYKFYRDRAEWNDVKPVPQDDGPAPVVQIAYSDKFKDAFDYFRGILHSNEKSERALELTQTAISLNPANYTVWQYRRDILQYLKKDLSEEMDFLANIIMEQPKNYQVWHHRRALGRMES</sequence>
<evidence type="ECO:0000313" key="14">
    <source>
        <dbReference type="EMBL" id="CAB65958.1"/>
    </source>
</evidence>
<gene>
    <name evidence="14" type="primary">fta</name>
</gene>
<dbReference type="InterPro" id="IPR002088">
    <property type="entry name" value="Prenyl_trans_a"/>
</dbReference>
<proteinExistence type="evidence at transcript level"/>
<dbReference type="EC" id="2.5.1.59" evidence="3"/>
<dbReference type="PANTHER" id="PTHR11129">
    <property type="entry name" value="PROTEIN FARNESYLTRANSFERASE ALPHA SUBUNIT/RAB GERANYLGERANYL TRANSFERASE ALPHA SUBUNIT"/>
    <property type="match status" value="1"/>
</dbReference>
<keyword evidence="6 14" id="KW-0808">Transferase</keyword>
<evidence type="ECO:0000256" key="12">
    <source>
        <dbReference type="ARBA" id="ARBA00043086"/>
    </source>
</evidence>
<accession>A0A1W2VN87</accession>
<dbReference type="CTD" id="445680"/>
<dbReference type="EMBL" id="AJ271082">
    <property type="protein sequence ID" value="CAB65958.1"/>
    <property type="molecule type" value="mRNA"/>
</dbReference>